<dbReference type="PANTHER" id="PTHR42706">
    <property type="entry name" value="FORMYLTETRAHYDROFOLATE DEFORMYLASE"/>
    <property type="match status" value="1"/>
</dbReference>
<name>A0A518A9Q8_9PLAN</name>
<dbReference type="EC" id="3.5.1.10" evidence="1"/>
<dbReference type="InterPro" id="IPR036477">
    <property type="entry name" value="Formyl_transf_N_sf"/>
</dbReference>
<dbReference type="GO" id="GO:0008864">
    <property type="term" value="F:formyltetrahydrofolate deformylase activity"/>
    <property type="evidence" value="ECO:0007669"/>
    <property type="project" value="UniProtKB-EC"/>
</dbReference>
<dbReference type="Proteomes" id="UP000315647">
    <property type="component" value="Chromosome"/>
</dbReference>
<keyword evidence="2" id="KW-1185">Reference proteome</keyword>
<dbReference type="EMBL" id="CP037421">
    <property type="protein sequence ID" value="QDT28596.1"/>
    <property type="molecule type" value="Genomic_DNA"/>
</dbReference>
<proteinExistence type="predicted"/>
<evidence type="ECO:0000313" key="1">
    <source>
        <dbReference type="EMBL" id="QDT28596.1"/>
    </source>
</evidence>
<dbReference type="SUPFAM" id="SSF55021">
    <property type="entry name" value="ACT-like"/>
    <property type="match status" value="1"/>
</dbReference>
<dbReference type="Gene3D" id="3.40.50.170">
    <property type="entry name" value="Formyl transferase, N-terminal domain"/>
    <property type="match status" value="1"/>
</dbReference>
<dbReference type="Gene3D" id="3.30.70.260">
    <property type="match status" value="1"/>
</dbReference>
<reference evidence="1 2" key="1">
    <citation type="submission" date="2019-03" db="EMBL/GenBank/DDBJ databases">
        <title>Deep-cultivation of Planctomycetes and their phenomic and genomic characterization uncovers novel biology.</title>
        <authorList>
            <person name="Wiegand S."/>
            <person name="Jogler M."/>
            <person name="Boedeker C."/>
            <person name="Pinto D."/>
            <person name="Vollmers J."/>
            <person name="Rivas-Marin E."/>
            <person name="Kohn T."/>
            <person name="Peeters S.H."/>
            <person name="Heuer A."/>
            <person name="Rast P."/>
            <person name="Oberbeckmann S."/>
            <person name="Bunk B."/>
            <person name="Jeske O."/>
            <person name="Meyerdierks A."/>
            <person name="Storesund J.E."/>
            <person name="Kallscheuer N."/>
            <person name="Luecker S."/>
            <person name="Lage O.M."/>
            <person name="Pohl T."/>
            <person name="Merkel B.J."/>
            <person name="Hornburger P."/>
            <person name="Mueller R.-W."/>
            <person name="Bruemmer F."/>
            <person name="Labrenz M."/>
            <person name="Spormann A.M."/>
            <person name="Op den Camp H."/>
            <person name="Overmann J."/>
            <person name="Amann R."/>
            <person name="Jetten M.S.M."/>
            <person name="Mascher T."/>
            <person name="Medema M.H."/>
            <person name="Devos D.P."/>
            <person name="Kaster A.-K."/>
            <person name="Ovreas L."/>
            <person name="Rohde M."/>
            <person name="Galperin M.Y."/>
            <person name="Jogler C."/>
        </authorList>
    </citation>
    <scope>NUCLEOTIDE SEQUENCE [LARGE SCALE GENOMIC DNA]</scope>
    <source>
        <strain evidence="1 2">Enr10</strain>
    </source>
</reference>
<dbReference type="InterPro" id="IPR002376">
    <property type="entry name" value="Formyl_transf_N"/>
</dbReference>
<dbReference type="Pfam" id="PF00551">
    <property type="entry name" value="Formyl_trans_N"/>
    <property type="match status" value="1"/>
</dbReference>
<accession>A0A518A9Q8</accession>
<dbReference type="Pfam" id="PF13740">
    <property type="entry name" value="ACT_6"/>
    <property type="match status" value="1"/>
</dbReference>
<protein>
    <submittedName>
        <fullName evidence="1">Formyltetrahydrofolate deformylase</fullName>
        <ecNumber evidence="1">3.5.1.10</ecNumber>
    </submittedName>
</protein>
<dbReference type="PANTHER" id="PTHR42706:SF1">
    <property type="entry name" value="FORMYLTETRAHYDROFOLATE DEFORMYLASE 2, MITOCHONDRIAL"/>
    <property type="match status" value="1"/>
</dbReference>
<dbReference type="GO" id="GO:0006189">
    <property type="term" value="P:'de novo' IMP biosynthetic process"/>
    <property type="evidence" value="ECO:0007669"/>
    <property type="project" value="InterPro"/>
</dbReference>
<dbReference type="PRINTS" id="PR01575">
    <property type="entry name" value="FFH4HYDRLASE"/>
</dbReference>
<keyword evidence="1" id="KW-0378">Hydrolase</keyword>
<dbReference type="AlphaFoldDB" id="A0A518A9Q8"/>
<gene>
    <name evidence="1" type="primary">purU</name>
    <name evidence="1" type="ORF">Enr10x_39400</name>
</gene>
<accession>A0A517QAE0</accession>
<evidence type="ECO:0000313" key="2">
    <source>
        <dbReference type="Proteomes" id="UP000315647"/>
    </source>
</evidence>
<dbReference type="PIRSF" id="PIRSF036480">
    <property type="entry name" value="FormyFH4_hydr"/>
    <property type="match status" value="1"/>
</dbReference>
<organism evidence="1 2">
    <name type="scientific">Gimesia panareensis</name>
    <dbReference type="NCBI Taxonomy" id="2527978"/>
    <lineage>
        <taxon>Bacteria</taxon>
        <taxon>Pseudomonadati</taxon>
        <taxon>Planctomycetota</taxon>
        <taxon>Planctomycetia</taxon>
        <taxon>Planctomycetales</taxon>
        <taxon>Planctomycetaceae</taxon>
        <taxon>Gimesia</taxon>
    </lineage>
</organism>
<sequence>MNRTFRKVLEIMQVTITAVGPDNRGLADPIVHYVTGVGANIHEIQMYDHDSERLFAMLLRIDWPVEVEPVAVLRERILQIGEQKGLVLRVWARDEHARPPRIAICTTYRSEPAAAVLNAIQEGVINAEPAVIIGNRDRCQSLAAEHGLDFHNIGDERGNPDNDQMVALFDQYDVDYVLLARYMRVLPPRICWSFAGGRIVNLHHGLLPSFPGFQPYEDAYSHHMLTFGATIHFIIPELDAGNQIIHQNAFTVSPGTSLKEIKRIGETEHEPECLVEGVRRVVDREVELHFHRVVSINGKN</sequence>
<dbReference type="InterPro" id="IPR045865">
    <property type="entry name" value="ACT-like_dom_sf"/>
</dbReference>
<dbReference type="InterPro" id="IPR004810">
    <property type="entry name" value="PurU"/>
</dbReference>
<dbReference type="SUPFAM" id="SSF53328">
    <property type="entry name" value="Formyltransferase"/>
    <property type="match status" value="1"/>
</dbReference>